<name>A0AC34PUW0_9BILA</name>
<dbReference type="Proteomes" id="UP000887576">
    <property type="component" value="Unplaced"/>
</dbReference>
<evidence type="ECO:0000313" key="2">
    <source>
        <dbReference type="WBParaSite" id="JU765_v2.g10154.t1"/>
    </source>
</evidence>
<accession>A0AC34PUW0</accession>
<proteinExistence type="predicted"/>
<protein>
    <submittedName>
        <fullName evidence="2">Dolichol-phosphate mannosyltransferase subunit 1</fullName>
    </submittedName>
</protein>
<reference evidence="2" key="1">
    <citation type="submission" date="2022-11" db="UniProtKB">
        <authorList>
            <consortium name="WormBaseParasite"/>
        </authorList>
    </citation>
    <scope>IDENTIFICATION</scope>
</reference>
<dbReference type="WBParaSite" id="JU765_v2.g10154.t1">
    <property type="protein sequence ID" value="JU765_v2.g10154.t1"/>
    <property type="gene ID" value="JU765_v2.g10154"/>
</dbReference>
<evidence type="ECO:0000313" key="1">
    <source>
        <dbReference type="Proteomes" id="UP000887576"/>
    </source>
</evidence>
<sequence>MVESDIEPLVKAVPRYSIILPTYNERENLPICIYLIDKYFKKSGTTYEVIVIDDNSPDNTAEIARILRKNYPGVRLHCRPGKLGLGTAYKAGLQFARAEYVFLMDADLSHHPKFIPEMIKLQVDNNYDIVTGTRYSSGGGVSGWGLSRKVISCGANYLAQVLLSPGVSDLTGSFRLYRKDVLEKLIQLSVSKGYVFQMEMMFRAKKMGYKVGEVPITFVDRLYGESKLGAQEIIGYLQGLLYLFTFVN</sequence>
<organism evidence="1 2">
    <name type="scientific">Panagrolaimus sp. JU765</name>
    <dbReference type="NCBI Taxonomy" id="591449"/>
    <lineage>
        <taxon>Eukaryota</taxon>
        <taxon>Metazoa</taxon>
        <taxon>Ecdysozoa</taxon>
        <taxon>Nematoda</taxon>
        <taxon>Chromadorea</taxon>
        <taxon>Rhabditida</taxon>
        <taxon>Tylenchina</taxon>
        <taxon>Panagrolaimomorpha</taxon>
        <taxon>Panagrolaimoidea</taxon>
        <taxon>Panagrolaimidae</taxon>
        <taxon>Panagrolaimus</taxon>
    </lineage>
</organism>